<dbReference type="EMBL" id="JAEKFT010000038">
    <property type="protein sequence ID" value="MBT0963810.1"/>
    <property type="molecule type" value="Genomic_DNA"/>
</dbReference>
<dbReference type="Proteomes" id="UP000694660">
    <property type="component" value="Unassembled WGS sequence"/>
</dbReference>
<proteinExistence type="predicted"/>
<reference evidence="2" key="1">
    <citation type="journal article" date="2022" name="ISME J.">
        <title>Genetic and phylogenetic analysis of dissimilatory iodate-reducing bacteria identifies potential niches across the world's oceans.</title>
        <authorList>
            <person name="Reyes-Umana V."/>
            <person name="Henning Z."/>
            <person name="Lee K."/>
            <person name="Barnum T.P."/>
            <person name="Coates J.D."/>
        </authorList>
    </citation>
    <scope>NUCLEOTIDE SEQUENCE [LARGE SCALE GENOMIC DNA]</scope>
    <source>
        <strain evidence="2">IR12</strain>
    </source>
</reference>
<sequence length="142" mass="16094">MTKVGRCMASTGLSETATTGMSEESPDICLPAPQLAHGALVIPPFRVCFLNQWFIHWQPMRIELANLVPDRYRIMVVQNFWIEDPNPDLTQCLAGIFLARRRRDGQWEAAENWPVECRSIAAIGELDLRDAAHPRLTHEPPC</sequence>
<accession>A0A944DBM9</accession>
<dbReference type="RefSeq" id="WP_214363736.1">
    <property type="nucleotide sequence ID" value="NZ_JAEKFT010000038.1"/>
</dbReference>
<gene>
    <name evidence="1" type="ORF">I8J34_21740</name>
</gene>
<evidence type="ECO:0000313" key="1">
    <source>
        <dbReference type="EMBL" id="MBT0963810.1"/>
    </source>
</evidence>
<dbReference type="AlphaFoldDB" id="A0A944DBM9"/>
<protein>
    <submittedName>
        <fullName evidence="1">Uncharacterized protein</fullName>
    </submittedName>
</protein>
<evidence type="ECO:0000313" key="2">
    <source>
        <dbReference type="Proteomes" id="UP000694660"/>
    </source>
</evidence>
<keyword evidence="2" id="KW-1185">Reference proteome</keyword>
<comment type="caution">
    <text evidence="1">The sequence shown here is derived from an EMBL/GenBank/DDBJ whole genome shotgun (WGS) entry which is preliminary data.</text>
</comment>
<name>A0A944DBM9_DENI1</name>
<organism evidence="1 2">
    <name type="scientific">Denitromonas iodatirespirans</name>
    <dbReference type="NCBI Taxonomy" id="2795389"/>
    <lineage>
        <taxon>Bacteria</taxon>
        <taxon>Pseudomonadati</taxon>
        <taxon>Pseudomonadota</taxon>
        <taxon>Betaproteobacteria</taxon>
        <taxon>Rhodocyclales</taxon>
        <taxon>Zoogloeaceae</taxon>
        <taxon>Denitromonas</taxon>
    </lineage>
</organism>